<evidence type="ECO:0000256" key="1">
    <source>
        <dbReference type="SAM" id="MobiDB-lite"/>
    </source>
</evidence>
<name>A0A542E120_9MICO</name>
<keyword evidence="3" id="KW-1185">Reference proteome</keyword>
<evidence type="ECO:0000313" key="3">
    <source>
        <dbReference type="Proteomes" id="UP000317893"/>
    </source>
</evidence>
<accession>A0A542E120</accession>
<feature type="compositionally biased region" description="Basic and acidic residues" evidence="1">
    <location>
        <begin position="40"/>
        <end position="50"/>
    </location>
</feature>
<evidence type="ECO:0000313" key="2">
    <source>
        <dbReference type="EMBL" id="TQJ09015.1"/>
    </source>
</evidence>
<gene>
    <name evidence="2" type="ORF">FB458_2119</name>
</gene>
<reference evidence="2 3" key="1">
    <citation type="submission" date="2019-06" db="EMBL/GenBank/DDBJ databases">
        <title>Sequencing the genomes of 1000 actinobacteria strains.</title>
        <authorList>
            <person name="Klenk H.-P."/>
        </authorList>
    </citation>
    <scope>NUCLEOTIDE SEQUENCE [LARGE SCALE GENOMIC DNA]</scope>
    <source>
        <strain evidence="2 3">DSM 18607</strain>
    </source>
</reference>
<dbReference type="Proteomes" id="UP000317893">
    <property type="component" value="Unassembled WGS sequence"/>
</dbReference>
<proteinExistence type="predicted"/>
<comment type="caution">
    <text evidence="2">The sequence shown here is derived from an EMBL/GenBank/DDBJ whole genome shotgun (WGS) entry which is preliminary data.</text>
</comment>
<organism evidence="2 3">
    <name type="scientific">Lapillicoccus jejuensis</name>
    <dbReference type="NCBI Taxonomy" id="402171"/>
    <lineage>
        <taxon>Bacteria</taxon>
        <taxon>Bacillati</taxon>
        <taxon>Actinomycetota</taxon>
        <taxon>Actinomycetes</taxon>
        <taxon>Micrococcales</taxon>
        <taxon>Intrasporangiaceae</taxon>
        <taxon>Lapillicoccus</taxon>
    </lineage>
</organism>
<sequence>MSTPFAMVGDPDAGVCVDGVCAVPVDDGASDEVGTAASPEDERSRPHAEV</sequence>
<protein>
    <submittedName>
        <fullName evidence="2">Uncharacterized protein</fullName>
    </submittedName>
</protein>
<dbReference type="AlphaFoldDB" id="A0A542E120"/>
<feature type="region of interest" description="Disordered" evidence="1">
    <location>
        <begin position="25"/>
        <end position="50"/>
    </location>
</feature>
<dbReference type="EMBL" id="VFMN01000001">
    <property type="protein sequence ID" value="TQJ09015.1"/>
    <property type="molecule type" value="Genomic_DNA"/>
</dbReference>
<dbReference type="RefSeq" id="WP_170185639.1">
    <property type="nucleotide sequence ID" value="NZ_BAAAPR010000005.1"/>
</dbReference>